<feature type="binding site" evidence="8">
    <location>
        <position position="46"/>
    </location>
    <ligand>
        <name>[4Fe-4S] cluster</name>
        <dbReference type="ChEBI" id="CHEBI:49883"/>
        <label>1</label>
    </ligand>
</feature>
<comment type="pathway">
    <text evidence="8">Protein modification; protein lipoylation via endogenous pathway; protein N(6)-(lipoyl)lysine from octanoyl-[acyl-carrier-protein]: step 2/2.</text>
</comment>
<dbReference type="NCBIfam" id="TIGR00510">
    <property type="entry name" value="lipA"/>
    <property type="match status" value="1"/>
</dbReference>
<feature type="binding site" evidence="8">
    <location>
        <position position="68"/>
    </location>
    <ligand>
        <name>[4Fe-4S] cluster</name>
        <dbReference type="ChEBI" id="CHEBI:49883"/>
        <label>2</label>
        <note>4Fe-4S-S-AdoMet</note>
    </ligand>
</feature>
<dbReference type="Gene3D" id="3.20.20.70">
    <property type="entry name" value="Aldolase class I"/>
    <property type="match status" value="1"/>
</dbReference>
<feature type="binding site" evidence="8">
    <location>
        <position position="275"/>
    </location>
    <ligand>
        <name>[4Fe-4S] cluster</name>
        <dbReference type="ChEBI" id="CHEBI:49883"/>
        <label>1</label>
    </ligand>
</feature>
<dbReference type="EC" id="2.8.1.8" evidence="8"/>
<comment type="subcellular location">
    <subcellularLocation>
        <location evidence="8">Cytoplasm</location>
    </subcellularLocation>
</comment>
<protein>
    <recommendedName>
        <fullName evidence="8">Lipoyl synthase</fullName>
        <ecNumber evidence="8">2.8.1.8</ecNumber>
    </recommendedName>
    <alternativeName>
        <fullName evidence="8">Lip-syn</fullName>
        <shortName evidence="8">LS</shortName>
    </alternativeName>
    <alternativeName>
        <fullName evidence="8">Lipoate synthase</fullName>
    </alternativeName>
    <alternativeName>
        <fullName evidence="8">Lipoic acid synthase</fullName>
    </alternativeName>
    <alternativeName>
        <fullName evidence="8">Sulfur insertion protein LipA</fullName>
    </alternativeName>
</protein>
<dbReference type="GO" id="GO:0005737">
    <property type="term" value="C:cytoplasm"/>
    <property type="evidence" value="ECO:0007669"/>
    <property type="project" value="UniProtKB-SubCell"/>
</dbReference>
<comment type="function">
    <text evidence="8">Catalyzes the radical-mediated insertion of two sulfur atoms into the C-6 and C-8 positions of the octanoyl moiety bound to the lipoyl domains of lipoate-dependent enzymes, thereby converting the octanoylated domains into lipoylated derivatives.</text>
</comment>
<comment type="caution">
    <text evidence="10">The sequence shown here is derived from an EMBL/GenBank/DDBJ whole genome shotgun (WGS) entry which is preliminary data.</text>
</comment>
<keyword evidence="2 8" id="KW-0808">Transferase</keyword>
<comment type="cofactor">
    <cofactor evidence="8">
        <name>[4Fe-4S] cluster</name>
        <dbReference type="ChEBI" id="CHEBI:49883"/>
    </cofactor>
    <text evidence="8">Binds 2 [4Fe-4S] clusters per subunit. One cluster is coordinated with 3 cysteines and an exchangeable S-adenosyl-L-methionine.</text>
</comment>
<keyword evidence="3 8" id="KW-0949">S-adenosyl-L-methionine</keyword>
<dbReference type="EMBL" id="PCWA01000109">
    <property type="protein sequence ID" value="PIQ88314.1"/>
    <property type="molecule type" value="Genomic_DNA"/>
</dbReference>
<dbReference type="Proteomes" id="UP000229641">
    <property type="component" value="Unassembled WGS sequence"/>
</dbReference>
<dbReference type="InterPro" id="IPR058240">
    <property type="entry name" value="rSAM_sf"/>
</dbReference>
<dbReference type="Pfam" id="PF04055">
    <property type="entry name" value="Radical_SAM"/>
    <property type="match status" value="1"/>
</dbReference>
<dbReference type="InterPro" id="IPR013785">
    <property type="entry name" value="Aldolase_TIM"/>
</dbReference>
<dbReference type="InterPro" id="IPR003698">
    <property type="entry name" value="Lipoyl_synth"/>
</dbReference>
<sequence>MPFDLPVQFFQQIPDSILLEKRKTLFSKYNINTVCSSARCPNLSRCLKDNTATFLILGDICTRKCLFCAVDKGAPDELDDNEALNIALAIESMGLAYAVITSVTRDDLLDYGCSQFIKVLRSIRSLGKDTKIELLIPDFSGSFDALHKIVYEKPDCLAHNLEMVKRLYPELRRDSSFYDRSLAVLRSIKALDPAMPVKSGIMLGLGEKKDEVIKVLRDLKSVDCDIITLGQYLSPSKRHFPVKRFLDREEFIEYRNIALDLGFKAVLSGPLVRSSYKAEETYRRLKGFK</sequence>
<evidence type="ECO:0000256" key="8">
    <source>
        <dbReference type="HAMAP-Rule" id="MF_00206"/>
    </source>
</evidence>
<comment type="catalytic activity">
    <reaction evidence="7 8">
        <text>[[Fe-S] cluster scaffold protein carrying a second [4Fe-4S](2+) cluster] + N(6)-octanoyl-L-lysyl-[protein] + 2 oxidized [2Fe-2S]-[ferredoxin] + 2 S-adenosyl-L-methionine + 4 H(+) = [[Fe-S] cluster scaffold protein] + N(6)-[(R)-dihydrolipoyl]-L-lysyl-[protein] + 4 Fe(3+) + 2 hydrogen sulfide + 2 5'-deoxyadenosine + 2 L-methionine + 2 reduced [2Fe-2S]-[ferredoxin]</text>
        <dbReference type="Rhea" id="RHEA:16585"/>
        <dbReference type="Rhea" id="RHEA-COMP:9928"/>
        <dbReference type="Rhea" id="RHEA-COMP:10000"/>
        <dbReference type="Rhea" id="RHEA-COMP:10001"/>
        <dbReference type="Rhea" id="RHEA-COMP:10475"/>
        <dbReference type="Rhea" id="RHEA-COMP:14568"/>
        <dbReference type="Rhea" id="RHEA-COMP:14569"/>
        <dbReference type="ChEBI" id="CHEBI:15378"/>
        <dbReference type="ChEBI" id="CHEBI:17319"/>
        <dbReference type="ChEBI" id="CHEBI:29034"/>
        <dbReference type="ChEBI" id="CHEBI:29919"/>
        <dbReference type="ChEBI" id="CHEBI:33722"/>
        <dbReference type="ChEBI" id="CHEBI:33737"/>
        <dbReference type="ChEBI" id="CHEBI:33738"/>
        <dbReference type="ChEBI" id="CHEBI:57844"/>
        <dbReference type="ChEBI" id="CHEBI:59789"/>
        <dbReference type="ChEBI" id="CHEBI:78809"/>
        <dbReference type="ChEBI" id="CHEBI:83100"/>
        <dbReference type="EC" id="2.8.1.8"/>
    </reaction>
</comment>
<dbReference type="GO" id="GO:0046872">
    <property type="term" value="F:metal ion binding"/>
    <property type="evidence" value="ECO:0007669"/>
    <property type="project" value="UniProtKB-KW"/>
</dbReference>
<keyword evidence="5 8" id="KW-0408">Iron</keyword>
<evidence type="ECO:0000256" key="3">
    <source>
        <dbReference type="ARBA" id="ARBA00022691"/>
    </source>
</evidence>
<evidence type="ECO:0000256" key="2">
    <source>
        <dbReference type="ARBA" id="ARBA00022679"/>
    </source>
</evidence>
<dbReference type="SFLD" id="SFLDS00029">
    <property type="entry name" value="Radical_SAM"/>
    <property type="match status" value="1"/>
</dbReference>
<feature type="binding site" evidence="8">
    <location>
        <position position="61"/>
    </location>
    <ligand>
        <name>[4Fe-4S] cluster</name>
        <dbReference type="ChEBI" id="CHEBI:49883"/>
        <label>2</label>
        <note>4Fe-4S-S-AdoMet</note>
    </ligand>
</feature>
<evidence type="ECO:0000313" key="11">
    <source>
        <dbReference type="Proteomes" id="UP000229641"/>
    </source>
</evidence>
<feature type="binding site" evidence="8">
    <location>
        <position position="35"/>
    </location>
    <ligand>
        <name>[4Fe-4S] cluster</name>
        <dbReference type="ChEBI" id="CHEBI:49883"/>
        <label>1</label>
    </ligand>
</feature>
<organism evidence="10 11">
    <name type="scientific">Candidatus Ghiorseimicrobium undicola</name>
    <dbReference type="NCBI Taxonomy" id="1974746"/>
    <lineage>
        <taxon>Bacteria</taxon>
        <taxon>Pseudomonadati</taxon>
        <taxon>Candidatus Omnitrophota</taxon>
        <taxon>Candidatus Ghiorseimicrobium</taxon>
    </lineage>
</organism>
<keyword evidence="8" id="KW-0963">Cytoplasm</keyword>
<dbReference type="InterPro" id="IPR006638">
    <property type="entry name" value="Elp3/MiaA/NifB-like_rSAM"/>
</dbReference>
<name>A0A2H0LXC0_9BACT</name>
<accession>A0A2H0LXC0</accession>
<feature type="binding site" evidence="8">
    <location>
        <position position="65"/>
    </location>
    <ligand>
        <name>[4Fe-4S] cluster</name>
        <dbReference type="ChEBI" id="CHEBI:49883"/>
        <label>2</label>
        <note>4Fe-4S-S-AdoMet</note>
    </ligand>
</feature>
<dbReference type="UniPathway" id="UPA00538">
    <property type="reaction ID" value="UER00593"/>
</dbReference>
<dbReference type="GO" id="GO:0016992">
    <property type="term" value="F:lipoate synthase activity"/>
    <property type="evidence" value="ECO:0007669"/>
    <property type="project" value="UniProtKB-UniRule"/>
</dbReference>
<keyword evidence="4 8" id="KW-0479">Metal-binding</keyword>
<dbReference type="InterPro" id="IPR007197">
    <property type="entry name" value="rSAM"/>
</dbReference>
<proteinExistence type="inferred from homology"/>
<dbReference type="NCBIfam" id="NF004019">
    <property type="entry name" value="PRK05481.1"/>
    <property type="match status" value="1"/>
</dbReference>
<dbReference type="GO" id="GO:0051539">
    <property type="term" value="F:4 iron, 4 sulfur cluster binding"/>
    <property type="evidence" value="ECO:0007669"/>
    <property type="project" value="UniProtKB-UniRule"/>
</dbReference>
<dbReference type="SUPFAM" id="SSF102114">
    <property type="entry name" value="Radical SAM enzymes"/>
    <property type="match status" value="1"/>
</dbReference>
<dbReference type="GO" id="GO:0009249">
    <property type="term" value="P:protein lipoylation"/>
    <property type="evidence" value="ECO:0007669"/>
    <property type="project" value="UniProtKB-UniRule"/>
</dbReference>
<evidence type="ECO:0000256" key="7">
    <source>
        <dbReference type="ARBA" id="ARBA00047326"/>
    </source>
</evidence>
<dbReference type="CDD" id="cd01335">
    <property type="entry name" value="Radical_SAM"/>
    <property type="match status" value="1"/>
</dbReference>
<evidence type="ECO:0000256" key="1">
    <source>
        <dbReference type="ARBA" id="ARBA00022485"/>
    </source>
</evidence>
<evidence type="ECO:0000256" key="6">
    <source>
        <dbReference type="ARBA" id="ARBA00023014"/>
    </source>
</evidence>
<dbReference type="PANTHER" id="PTHR10949">
    <property type="entry name" value="LIPOYL SYNTHASE"/>
    <property type="match status" value="1"/>
</dbReference>
<dbReference type="PANTHER" id="PTHR10949:SF0">
    <property type="entry name" value="LIPOYL SYNTHASE, MITOCHONDRIAL"/>
    <property type="match status" value="1"/>
</dbReference>
<dbReference type="AlphaFoldDB" id="A0A2H0LXC0"/>
<reference evidence="10 11" key="1">
    <citation type="submission" date="2017-09" db="EMBL/GenBank/DDBJ databases">
        <title>Depth-based differentiation of microbial function through sediment-hosted aquifers and enrichment of novel symbionts in the deep terrestrial subsurface.</title>
        <authorList>
            <person name="Probst A.J."/>
            <person name="Ladd B."/>
            <person name="Jarett J.K."/>
            <person name="Geller-Mcgrath D.E."/>
            <person name="Sieber C.M."/>
            <person name="Emerson J.B."/>
            <person name="Anantharaman K."/>
            <person name="Thomas B.C."/>
            <person name="Malmstrom R."/>
            <person name="Stieglmeier M."/>
            <person name="Klingl A."/>
            <person name="Woyke T."/>
            <person name="Ryan C.M."/>
            <person name="Banfield J.F."/>
        </authorList>
    </citation>
    <scope>NUCLEOTIDE SEQUENCE [LARGE SCALE GENOMIC DNA]</scope>
    <source>
        <strain evidence="10">CG11_big_fil_rev_8_21_14_0_20_42_13</strain>
    </source>
</reference>
<dbReference type="SMART" id="SM00729">
    <property type="entry name" value="Elp3"/>
    <property type="match status" value="1"/>
</dbReference>
<keyword evidence="1 8" id="KW-0004">4Fe-4S</keyword>
<evidence type="ECO:0000313" key="10">
    <source>
        <dbReference type="EMBL" id="PIQ88314.1"/>
    </source>
</evidence>
<keyword evidence="6 8" id="KW-0411">Iron-sulfur</keyword>
<feature type="domain" description="Radical SAM core" evidence="9">
    <location>
        <begin position="47"/>
        <end position="264"/>
    </location>
</feature>
<evidence type="ECO:0000256" key="5">
    <source>
        <dbReference type="ARBA" id="ARBA00023004"/>
    </source>
</evidence>
<dbReference type="PROSITE" id="PS51918">
    <property type="entry name" value="RADICAL_SAM"/>
    <property type="match status" value="1"/>
</dbReference>
<dbReference type="HAMAP" id="MF_00206">
    <property type="entry name" value="Lipoyl_synth"/>
    <property type="match status" value="1"/>
</dbReference>
<gene>
    <name evidence="8 10" type="primary">lipA</name>
    <name evidence="10" type="ORF">COV72_08385</name>
</gene>
<evidence type="ECO:0000259" key="9">
    <source>
        <dbReference type="PROSITE" id="PS51918"/>
    </source>
</evidence>
<evidence type="ECO:0000256" key="4">
    <source>
        <dbReference type="ARBA" id="ARBA00022723"/>
    </source>
</evidence>
<feature type="binding site" evidence="8">
    <location>
        <position position="40"/>
    </location>
    <ligand>
        <name>[4Fe-4S] cluster</name>
        <dbReference type="ChEBI" id="CHEBI:49883"/>
        <label>1</label>
    </ligand>
</feature>
<comment type="similarity">
    <text evidence="8">Belongs to the radical SAM superfamily. Lipoyl synthase family.</text>
</comment>
<dbReference type="NCBIfam" id="NF009544">
    <property type="entry name" value="PRK12928.1"/>
    <property type="match status" value="1"/>
</dbReference>